<dbReference type="InterPro" id="IPR033900">
    <property type="entry name" value="Gram_neg_porin_domain"/>
</dbReference>
<dbReference type="GO" id="GO:0015288">
    <property type="term" value="F:porin activity"/>
    <property type="evidence" value="ECO:0007669"/>
    <property type="project" value="InterPro"/>
</dbReference>
<organism evidence="3 4">
    <name type="scientific">Marinobacter adhaerens</name>
    <dbReference type="NCBI Taxonomy" id="1033846"/>
    <lineage>
        <taxon>Bacteria</taxon>
        <taxon>Pseudomonadati</taxon>
        <taxon>Pseudomonadota</taxon>
        <taxon>Gammaproteobacteria</taxon>
        <taxon>Pseudomonadales</taxon>
        <taxon>Marinobacteraceae</taxon>
        <taxon>Marinobacter</taxon>
    </lineage>
</organism>
<keyword evidence="1" id="KW-0732">Signal</keyword>
<evidence type="ECO:0000256" key="1">
    <source>
        <dbReference type="SAM" id="SignalP"/>
    </source>
</evidence>
<dbReference type="GO" id="GO:0016020">
    <property type="term" value="C:membrane"/>
    <property type="evidence" value="ECO:0007669"/>
    <property type="project" value="InterPro"/>
</dbReference>
<protein>
    <submittedName>
        <fullName evidence="3">Porin</fullName>
    </submittedName>
</protein>
<feature type="domain" description="Porin" evidence="2">
    <location>
        <begin position="10"/>
        <end position="350"/>
    </location>
</feature>
<feature type="chain" id="PRO_5032591897" evidence="1">
    <location>
        <begin position="26"/>
        <end position="372"/>
    </location>
</feature>
<accession>A0A851HQH0</accession>
<dbReference type="SUPFAM" id="SSF56935">
    <property type="entry name" value="Porins"/>
    <property type="match status" value="1"/>
</dbReference>
<evidence type="ECO:0000259" key="2">
    <source>
        <dbReference type="Pfam" id="PF13609"/>
    </source>
</evidence>
<gene>
    <name evidence="3" type="ORF">HLV39_10795</name>
</gene>
<feature type="signal peptide" evidence="1">
    <location>
        <begin position="1"/>
        <end position="25"/>
    </location>
</feature>
<evidence type="ECO:0000313" key="3">
    <source>
        <dbReference type="EMBL" id="NWN91979.1"/>
    </source>
</evidence>
<name>A0A851HQH0_9GAMM</name>
<reference evidence="3 4" key="1">
    <citation type="submission" date="2020-03" db="EMBL/GenBank/DDBJ databases">
        <title>Metagenomic, metatranscriptomic, and metabolomic analyses revealed the key microbes and metabolic features during the fermentation of ganjang, Korean traditional soy sauce.</title>
        <authorList>
            <person name="Chun B.H."/>
            <person name="Jeon C.O."/>
        </authorList>
    </citation>
    <scope>NUCLEOTIDE SEQUENCE [LARGE SCALE GENOMIC DNA]</scope>
    <source>
        <strain evidence="3 4">KG14</strain>
    </source>
</reference>
<dbReference type="Proteomes" id="UP000536442">
    <property type="component" value="Unassembled WGS sequence"/>
</dbReference>
<dbReference type="InterPro" id="IPR023614">
    <property type="entry name" value="Porin_dom_sf"/>
</dbReference>
<dbReference type="EMBL" id="JABEVQ010000005">
    <property type="protein sequence ID" value="NWN91979.1"/>
    <property type="molecule type" value="Genomic_DNA"/>
</dbReference>
<comment type="caution">
    <text evidence="3">The sequence shown here is derived from an EMBL/GenBank/DDBJ whole genome shotgun (WGS) entry which is preliminary data.</text>
</comment>
<keyword evidence="4" id="KW-1185">Reference proteome</keyword>
<evidence type="ECO:0000313" key="4">
    <source>
        <dbReference type="Proteomes" id="UP000536442"/>
    </source>
</evidence>
<sequence length="372" mass="40014">MTQKHKLYLAIALVSGSLAAAPVQAKTVEVPDLDINTYGWVNMAAMYGDTGNGSETYIVDNKYASSRLGAKISKEVEDLGVRIGTHVEFEYQHNPSNVVTPDNRSEDGELEERHINLFVAGDFGQVSIGQGSGAADGYTEIDISGTKVAAFSNLGLMGGALPFVAKDGSGNDVKLIQALHNQDFEQRYDRVRYDSPSFGPMTFSVSQGYKDKASGNGSDDVSELAAKVSLPLAGKLVAGVGYSRKDVGGVADKVEVFGGSASWLHTSGFNLTGVYSNQDSSGRTASDFFMVKTGYKTGKHSVAIHHAMGEDRTEYTPAAITDSEVKAYGISYVYAPAKWLDMYASFNNYQLSAKERNYDNVDIAMTGARVKF</sequence>
<dbReference type="Gene3D" id="2.40.160.10">
    <property type="entry name" value="Porin"/>
    <property type="match status" value="1"/>
</dbReference>
<proteinExistence type="predicted"/>
<dbReference type="Pfam" id="PF13609">
    <property type="entry name" value="Porin_4"/>
    <property type="match status" value="1"/>
</dbReference>
<dbReference type="AlphaFoldDB" id="A0A851HQH0"/>